<dbReference type="STRING" id="428126.CLOSPI_01341"/>
<dbReference type="AlphaFoldDB" id="B1C284"/>
<evidence type="ECO:0000313" key="4">
    <source>
        <dbReference type="Proteomes" id="UP000004910"/>
    </source>
</evidence>
<dbReference type="HOGENOM" id="CLU_150646_12_4_9"/>
<accession>B1C284</accession>
<dbReference type="eggNOG" id="COG1918">
    <property type="taxonomic scope" value="Bacteria"/>
</dbReference>
<dbReference type="Gene3D" id="2.30.30.90">
    <property type="match status" value="1"/>
</dbReference>
<reference evidence="3" key="1">
    <citation type="submission" date="2008-02" db="EMBL/GenBank/DDBJ databases">
        <authorList>
            <person name="Fulton L."/>
            <person name="Clifton S."/>
            <person name="Fulton B."/>
            <person name="Xu J."/>
            <person name="Minx P."/>
            <person name="Pepin K.H."/>
            <person name="Johnson M."/>
            <person name="Thiruvilangam P."/>
            <person name="Bhonagiri V."/>
            <person name="Nash W.E."/>
            <person name="Mardis E.R."/>
            <person name="Wilson R.K."/>
        </authorList>
    </citation>
    <scope>NUCLEOTIDE SEQUENCE [LARGE SCALE GENOMIC DNA]</scope>
    <source>
        <strain evidence="3">DSM 1552</strain>
    </source>
</reference>
<evidence type="ECO:0000259" key="2">
    <source>
        <dbReference type="SMART" id="SM00899"/>
    </source>
</evidence>
<dbReference type="Pfam" id="PF04023">
    <property type="entry name" value="FeoA"/>
    <property type="match status" value="1"/>
</dbReference>
<comment type="caution">
    <text evidence="3">The sequence shown here is derived from an EMBL/GenBank/DDBJ whole genome shotgun (WGS) entry which is preliminary data.</text>
</comment>
<dbReference type="EMBL" id="ABIK02000008">
    <property type="protein sequence ID" value="EDS75026.1"/>
    <property type="molecule type" value="Genomic_DNA"/>
</dbReference>
<evidence type="ECO:0000313" key="3">
    <source>
        <dbReference type="EMBL" id="EDS75026.1"/>
    </source>
</evidence>
<name>B1C284_9FIRM</name>
<dbReference type="InterPro" id="IPR038157">
    <property type="entry name" value="FeoA_core_dom"/>
</dbReference>
<sequence>MRGYFMTLDKLEPGMSGKITVVHGEGLLRRRLLEMGLTPKTIVKVRKVAPMKDPIELYLRSYVLTIRKDDAAMIEVEVIDNGK</sequence>
<dbReference type="PANTHER" id="PTHR42954:SF2">
    <property type="entry name" value="FE(2+) TRANSPORT PROTEIN A"/>
    <property type="match status" value="1"/>
</dbReference>
<dbReference type="InterPro" id="IPR007167">
    <property type="entry name" value="Fe-transptr_FeoA-like"/>
</dbReference>
<dbReference type="GO" id="GO:0046914">
    <property type="term" value="F:transition metal ion binding"/>
    <property type="evidence" value="ECO:0007669"/>
    <property type="project" value="InterPro"/>
</dbReference>
<gene>
    <name evidence="3" type="ORF">CLOSPI_01341</name>
</gene>
<dbReference type="SUPFAM" id="SSF50037">
    <property type="entry name" value="C-terminal domain of transcriptional repressors"/>
    <property type="match status" value="1"/>
</dbReference>
<proteinExistence type="predicted"/>
<dbReference type="InterPro" id="IPR052713">
    <property type="entry name" value="FeoA"/>
</dbReference>
<dbReference type="Proteomes" id="UP000004910">
    <property type="component" value="Unassembled WGS sequence"/>
</dbReference>
<reference evidence="3" key="2">
    <citation type="submission" date="2014-06" db="EMBL/GenBank/DDBJ databases">
        <title>Draft genome sequence of Clostridium spiroforme (DSM 1552).</title>
        <authorList>
            <person name="Sudarsanam P."/>
            <person name="Ley R."/>
            <person name="Guruge J."/>
            <person name="Turnbaugh P.J."/>
            <person name="Mahowald M."/>
            <person name="Liep D."/>
            <person name="Gordon J."/>
        </authorList>
    </citation>
    <scope>NUCLEOTIDE SEQUENCE</scope>
    <source>
        <strain evidence="3">DSM 1552</strain>
    </source>
</reference>
<keyword evidence="4" id="KW-1185">Reference proteome</keyword>
<protein>
    <submittedName>
        <fullName evidence="3">FeoA domain protein</fullName>
    </submittedName>
</protein>
<evidence type="ECO:0000256" key="1">
    <source>
        <dbReference type="ARBA" id="ARBA00023004"/>
    </source>
</evidence>
<dbReference type="InterPro" id="IPR008988">
    <property type="entry name" value="Transcriptional_repressor_C"/>
</dbReference>
<feature type="domain" description="Ferrous iron transporter FeoA-like" evidence="2">
    <location>
        <begin position="6"/>
        <end position="78"/>
    </location>
</feature>
<organism evidence="3 4">
    <name type="scientific">Thomasclavelia spiroformis DSM 1552</name>
    <dbReference type="NCBI Taxonomy" id="428126"/>
    <lineage>
        <taxon>Bacteria</taxon>
        <taxon>Bacillati</taxon>
        <taxon>Bacillota</taxon>
        <taxon>Erysipelotrichia</taxon>
        <taxon>Erysipelotrichales</taxon>
        <taxon>Coprobacillaceae</taxon>
        <taxon>Thomasclavelia</taxon>
    </lineage>
</organism>
<keyword evidence="1" id="KW-0408">Iron</keyword>
<dbReference type="SMART" id="SM00899">
    <property type="entry name" value="FeoA"/>
    <property type="match status" value="1"/>
</dbReference>
<dbReference type="PANTHER" id="PTHR42954">
    <property type="entry name" value="FE(2+) TRANSPORT PROTEIN A"/>
    <property type="match status" value="1"/>
</dbReference>